<dbReference type="EMBL" id="QGKV02001556">
    <property type="protein sequence ID" value="KAF3519064.1"/>
    <property type="molecule type" value="Genomic_DNA"/>
</dbReference>
<comment type="caution">
    <text evidence="1">The sequence shown here is derived from an EMBL/GenBank/DDBJ whole genome shotgun (WGS) entry which is preliminary data.</text>
</comment>
<organism evidence="1 2">
    <name type="scientific">Brassica cretica</name>
    <name type="common">Mustard</name>
    <dbReference type="NCBI Taxonomy" id="69181"/>
    <lineage>
        <taxon>Eukaryota</taxon>
        <taxon>Viridiplantae</taxon>
        <taxon>Streptophyta</taxon>
        <taxon>Embryophyta</taxon>
        <taxon>Tracheophyta</taxon>
        <taxon>Spermatophyta</taxon>
        <taxon>Magnoliopsida</taxon>
        <taxon>eudicotyledons</taxon>
        <taxon>Gunneridae</taxon>
        <taxon>Pentapetalae</taxon>
        <taxon>rosids</taxon>
        <taxon>malvids</taxon>
        <taxon>Brassicales</taxon>
        <taxon>Brassicaceae</taxon>
        <taxon>Brassiceae</taxon>
        <taxon>Brassica</taxon>
    </lineage>
</organism>
<keyword evidence="2" id="KW-1185">Reference proteome</keyword>
<protein>
    <submittedName>
        <fullName evidence="1">Uncharacterized protein</fullName>
    </submittedName>
</protein>
<reference evidence="1 2" key="1">
    <citation type="journal article" date="2020" name="BMC Genomics">
        <title>Intraspecific diversification of the crop wild relative Brassica cretica Lam. using demographic model selection.</title>
        <authorList>
            <person name="Kioukis A."/>
            <person name="Michalopoulou V.A."/>
            <person name="Briers L."/>
            <person name="Pirintsos S."/>
            <person name="Studholme D.J."/>
            <person name="Pavlidis P."/>
            <person name="Sarris P.F."/>
        </authorList>
    </citation>
    <scope>NUCLEOTIDE SEQUENCE [LARGE SCALE GENOMIC DNA]</scope>
    <source>
        <strain evidence="2">cv. PFS-1207/04</strain>
    </source>
</reference>
<proteinExistence type="predicted"/>
<dbReference type="Proteomes" id="UP000266723">
    <property type="component" value="Unassembled WGS sequence"/>
</dbReference>
<gene>
    <name evidence="1" type="ORF">DY000_02058846</name>
</gene>
<sequence>MQTLSSFKRIQLGGLTYNEQVRDGVSSTRSRGSSCLTVSMLARVWWQNRYHCEKLWHIAEQRESSIYIARRTLNN</sequence>
<name>A0ABQ7AYR6_BRACR</name>
<accession>A0ABQ7AYR6</accession>
<evidence type="ECO:0000313" key="1">
    <source>
        <dbReference type="EMBL" id="KAF3519064.1"/>
    </source>
</evidence>
<evidence type="ECO:0000313" key="2">
    <source>
        <dbReference type="Proteomes" id="UP000266723"/>
    </source>
</evidence>